<evidence type="ECO:0008006" key="4">
    <source>
        <dbReference type="Google" id="ProtNLM"/>
    </source>
</evidence>
<dbReference type="InParanoid" id="E1ZK43"/>
<feature type="chain" id="PRO_5003156020" description="Methyltransferase type 11 domain-containing protein" evidence="1">
    <location>
        <begin position="30"/>
        <end position="378"/>
    </location>
</feature>
<dbReference type="KEGG" id="cvr:CHLNCDRAFT_136324"/>
<dbReference type="RefSeq" id="XP_005845733.1">
    <property type="nucleotide sequence ID" value="XM_005845671.1"/>
</dbReference>
<dbReference type="InterPro" id="IPR029063">
    <property type="entry name" value="SAM-dependent_MTases_sf"/>
</dbReference>
<dbReference type="AlphaFoldDB" id="E1ZK43"/>
<dbReference type="Gene3D" id="3.40.50.150">
    <property type="entry name" value="Vaccinia Virus protein VP39"/>
    <property type="match status" value="1"/>
</dbReference>
<dbReference type="EMBL" id="GL433850">
    <property type="protein sequence ID" value="EFN53631.1"/>
    <property type="molecule type" value="Genomic_DNA"/>
</dbReference>
<evidence type="ECO:0000313" key="2">
    <source>
        <dbReference type="EMBL" id="EFN53631.1"/>
    </source>
</evidence>
<dbReference type="Proteomes" id="UP000008141">
    <property type="component" value="Unassembled WGS sequence"/>
</dbReference>
<accession>E1ZK43</accession>
<protein>
    <recommendedName>
        <fullName evidence="4">Methyltransferase type 11 domain-containing protein</fullName>
    </recommendedName>
</protein>
<dbReference type="SUPFAM" id="SSF53335">
    <property type="entry name" value="S-adenosyl-L-methionine-dependent methyltransferases"/>
    <property type="match status" value="1"/>
</dbReference>
<dbReference type="OMA" id="ARRHIVM"/>
<dbReference type="eggNOG" id="ENOG502R2IX">
    <property type="taxonomic scope" value="Eukaryota"/>
</dbReference>
<evidence type="ECO:0000313" key="3">
    <source>
        <dbReference type="Proteomes" id="UP000008141"/>
    </source>
</evidence>
<keyword evidence="1" id="KW-0732">Signal</keyword>
<gene>
    <name evidence="2" type="ORF">CHLNCDRAFT_136324</name>
</gene>
<reference evidence="2 3" key="1">
    <citation type="journal article" date="2010" name="Plant Cell">
        <title>The Chlorella variabilis NC64A genome reveals adaptation to photosymbiosis, coevolution with viruses, and cryptic sex.</title>
        <authorList>
            <person name="Blanc G."/>
            <person name="Duncan G."/>
            <person name="Agarkova I."/>
            <person name="Borodovsky M."/>
            <person name="Gurnon J."/>
            <person name="Kuo A."/>
            <person name="Lindquist E."/>
            <person name="Lucas S."/>
            <person name="Pangilinan J."/>
            <person name="Polle J."/>
            <person name="Salamov A."/>
            <person name="Terry A."/>
            <person name="Yamada T."/>
            <person name="Dunigan D.D."/>
            <person name="Grigoriev I.V."/>
            <person name="Claverie J.M."/>
            <person name="Van Etten J.L."/>
        </authorList>
    </citation>
    <scope>NUCLEOTIDE SEQUENCE [LARGE SCALE GENOMIC DNA]</scope>
    <source>
        <strain evidence="2 3">NC64A</strain>
    </source>
</reference>
<dbReference type="GeneID" id="17353221"/>
<proteinExistence type="predicted"/>
<feature type="signal peptide" evidence="1">
    <location>
        <begin position="1"/>
        <end position="29"/>
    </location>
</feature>
<evidence type="ECO:0000256" key="1">
    <source>
        <dbReference type="SAM" id="SignalP"/>
    </source>
</evidence>
<name>E1ZK43_CHLVA</name>
<organism evidence="3">
    <name type="scientific">Chlorella variabilis</name>
    <name type="common">Green alga</name>
    <dbReference type="NCBI Taxonomy" id="554065"/>
    <lineage>
        <taxon>Eukaryota</taxon>
        <taxon>Viridiplantae</taxon>
        <taxon>Chlorophyta</taxon>
        <taxon>core chlorophytes</taxon>
        <taxon>Trebouxiophyceae</taxon>
        <taxon>Chlorellales</taxon>
        <taxon>Chlorellaceae</taxon>
        <taxon>Chlorella clade</taxon>
        <taxon>Chlorella</taxon>
    </lineage>
</organism>
<sequence>MRSASDPPGRRTRLLLLLVPLSLLVYHLARRAGGQPALTSSAANGGGGGSCQGATAAAAPGIDFAYDPVAHDARQKEKHASAAVAPLRRPGFKPAANSNQALYDRMWTASNHSYAQNSCWGCRFVADVVAKVEFDSVLDAGTGNSQVVRAMRRRGKAAWGIELSQAVLERDAGDLLEAGLVEQCSLTNLPYQGKKKSPAARLGRILRSGMLGDGRAQTQCTPLDGGGGDKQFDLVFSGDVLEHILPGQADEVAAELVRVARRHIVMSISLKSHENEALHPTLRPRTWWEALFARHGAAPNRALVWALQGKETGFKREEGELSDCRQEGDAGDGGAYEVCVVMQPWLVGTPGQELRERGRCMTPATGELEPWMFAFTVS</sequence>
<keyword evidence="3" id="KW-1185">Reference proteome</keyword>